<sequence>MISKYKKYFSFFGILAATVDRKMQSFYCSMDSIISNNLPKIIKLLLSKVLKPIKLYSTNNI</sequence>
<protein>
    <submittedName>
        <fullName evidence="1">Uncharacterized protein</fullName>
    </submittedName>
</protein>
<proteinExistence type="predicted"/>
<gene>
    <name evidence="1" type="ORF">AAQM_1349</name>
</gene>
<dbReference type="RefSeq" id="WP_129094544.1">
    <property type="nucleotide sequence ID" value="NZ_CBCSAE010000004.1"/>
</dbReference>
<evidence type="ECO:0000313" key="2">
    <source>
        <dbReference type="Proteomes" id="UP000502065"/>
    </source>
</evidence>
<keyword evidence="2" id="KW-1185">Reference proteome</keyword>
<name>A0AAE7B240_9BACT</name>
<organism evidence="1 2">
    <name type="scientific">Arcobacter aquimarinus</name>
    <dbReference type="NCBI Taxonomy" id="1315211"/>
    <lineage>
        <taxon>Bacteria</taxon>
        <taxon>Pseudomonadati</taxon>
        <taxon>Campylobacterota</taxon>
        <taxon>Epsilonproteobacteria</taxon>
        <taxon>Campylobacterales</taxon>
        <taxon>Arcobacteraceae</taxon>
        <taxon>Arcobacter</taxon>
    </lineage>
</organism>
<accession>A0AAE7B240</accession>
<evidence type="ECO:0000313" key="1">
    <source>
        <dbReference type="EMBL" id="QKE26098.1"/>
    </source>
</evidence>
<dbReference type="KEGG" id="aaqi:AAQM_1349"/>
<reference evidence="1 2" key="1">
    <citation type="submission" date="2018-07" db="EMBL/GenBank/DDBJ databases">
        <title>Identification of phenol metabolism pathways in Arcobacter.</title>
        <authorList>
            <person name="Miller W.G."/>
            <person name="Yee E."/>
            <person name="Bono J.L."/>
        </authorList>
    </citation>
    <scope>NUCLEOTIDE SEQUENCE [LARGE SCALE GENOMIC DNA]</scope>
    <source>
        <strain evidence="1 2">W63</strain>
    </source>
</reference>
<dbReference type="Proteomes" id="UP000502065">
    <property type="component" value="Chromosome"/>
</dbReference>
<dbReference type="AlphaFoldDB" id="A0AAE7B240"/>
<dbReference type="EMBL" id="CP030944">
    <property type="protein sequence ID" value="QKE26098.1"/>
    <property type="molecule type" value="Genomic_DNA"/>
</dbReference>